<proteinExistence type="predicted"/>
<protein>
    <submittedName>
        <fullName evidence="1">Uncharacterized protein</fullName>
    </submittedName>
</protein>
<sequence length="160" mass="18560">MLRVTEEFSFPKVSTNPIPHFTISPSLWRVSSLVYPDNNNLDEDNNVRDGGDGFCRNSCAYLEESKIKRETTTDGARLESSEEKMDMLWEDFNEEIHTVDKKKEAKSKRLSRSRGLDSQSEDLQMVEFCCLQALKMSKTSKRTNMVVVMKALKKFFFLRN</sequence>
<name>A0A2N9IA51_FAGSY</name>
<evidence type="ECO:0000313" key="1">
    <source>
        <dbReference type="EMBL" id="SPD21552.1"/>
    </source>
</evidence>
<organism evidence="1">
    <name type="scientific">Fagus sylvatica</name>
    <name type="common">Beechnut</name>
    <dbReference type="NCBI Taxonomy" id="28930"/>
    <lineage>
        <taxon>Eukaryota</taxon>
        <taxon>Viridiplantae</taxon>
        <taxon>Streptophyta</taxon>
        <taxon>Embryophyta</taxon>
        <taxon>Tracheophyta</taxon>
        <taxon>Spermatophyta</taxon>
        <taxon>Magnoliopsida</taxon>
        <taxon>eudicotyledons</taxon>
        <taxon>Gunneridae</taxon>
        <taxon>Pentapetalae</taxon>
        <taxon>rosids</taxon>
        <taxon>fabids</taxon>
        <taxon>Fagales</taxon>
        <taxon>Fagaceae</taxon>
        <taxon>Fagus</taxon>
    </lineage>
</organism>
<dbReference type="PANTHER" id="PTHR34666:SF1">
    <property type="entry name" value="OS02G0554800 PROTEIN"/>
    <property type="match status" value="1"/>
</dbReference>
<dbReference type="PANTHER" id="PTHR34666">
    <property type="entry name" value="EXPRESSED PROTEIN"/>
    <property type="match status" value="1"/>
</dbReference>
<accession>A0A2N9IA51</accession>
<dbReference type="EMBL" id="OIVN01005235">
    <property type="protein sequence ID" value="SPD21552.1"/>
    <property type="molecule type" value="Genomic_DNA"/>
</dbReference>
<gene>
    <name evidence="1" type="ORF">FSB_LOCUS49434</name>
</gene>
<dbReference type="AlphaFoldDB" id="A0A2N9IA51"/>
<reference evidence="1" key="1">
    <citation type="submission" date="2018-02" db="EMBL/GenBank/DDBJ databases">
        <authorList>
            <person name="Cohen D.B."/>
            <person name="Kent A.D."/>
        </authorList>
    </citation>
    <scope>NUCLEOTIDE SEQUENCE</scope>
</reference>